<comment type="caution">
    <text evidence="3">The sequence shown here is derived from an EMBL/GenBank/DDBJ whole genome shotgun (WGS) entry which is preliminary data.</text>
</comment>
<dbReference type="InterPro" id="IPR026961">
    <property type="entry name" value="PGG_dom"/>
</dbReference>
<name>A0A8T0CT07_CORYI</name>
<dbReference type="Gramene" id="rna-gnl|WGS:JABURB|Cocit.L0819.1">
    <property type="protein sequence ID" value="cds-KAF7849416.1"/>
    <property type="gene ID" value="gene-BT93_L0819"/>
</dbReference>
<evidence type="ECO:0000259" key="2">
    <source>
        <dbReference type="Pfam" id="PF13962"/>
    </source>
</evidence>
<keyword evidence="1" id="KW-1133">Transmembrane helix</keyword>
<evidence type="ECO:0000256" key="1">
    <source>
        <dbReference type="SAM" id="Phobius"/>
    </source>
</evidence>
<dbReference type="Pfam" id="PF12796">
    <property type="entry name" value="Ank_2"/>
    <property type="match status" value="1"/>
</dbReference>
<evidence type="ECO:0000313" key="4">
    <source>
        <dbReference type="Proteomes" id="UP000806378"/>
    </source>
</evidence>
<proteinExistence type="predicted"/>
<dbReference type="SMART" id="SM00248">
    <property type="entry name" value="ANK"/>
    <property type="match status" value="4"/>
</dbReference>
<reference evidence="3" key="1">
    <citation type="submission" date="2020-05" db="EMBL/GenBank/DDBJ databases">
        <title>WGS assembly of Corymbia citriodora subspecies variegata.</title>
        <authorList>
            <person name="Barry K."/>
            <person name="Hundley H."/>
            <person name="Shu S."/>
            <person name="Jenkins J."/>
            <person name="Grimwood J."/>
            <person name="Baten A."/>
        </authorList>
    </citation>
    <scope>NUCLEOTIDE SEQUENCE</scope>
    <source>
        <strain evidence="3">CV2-018</strain>
    </source>
</reference>
<dbReference type="Pfam" id="PF13962">
    <property type="entry name" value="PGG"/>
    <property type="match status" value="1"/>
</dbReference>
<accession>A0A8T0CT07</accession>
<evidence type="ECO:0000313" key="3">
    <source>
        <dbReference type="EMBL" id="KAF7849416.1"/>
    </source>
</evidence>
<keyword evidence="1" id="KW-0812">Transmembrane</keyword>
<keyword evidence="1" id="KW-0472">Membrane</keyword>
<dbReference type="OrthoDB" id="265717at2759"/>
<dbReference type="EMBL" id="MU089785">
    <property type="protein sequence ID" value="KAF7849416.1"/>
    <property type="molecule type" value="Genomic_DNA"/>
</dbReference>
<dbReference type="InterPro" id="IPR036770">
    <property type="entry name" value="Ankyrin_rpt-contain_sf"/>
</dbReference>
<dbReference type="Gene3D" id="1.25.40.20">
    <property type="entry name" value="Ankyrin repeat-containing domain"/>
    <property type="match status" value="1"/>
</dbReference>
<dbReference type="SUPFAM" id="SSF48403">
    <property type="entry name" value="Ankyrin repeat"/>
    <property type="match status" value="1"/>
</dbReference>
<organism evidence="3 4">
    <name type="scientific">Corymbia citriodora subsp. variegata</name>
    <dbReference type="NCBI Taxonomy" id="360336"/>
    <lineage>
        <taxon>Eukaryota</taxon>
        <taxon>Viridiplantae</taxon>
        <taxon>Streptophyta</taxon>
        <taxon>Embryophyta</taxon>
        <taxon>Tracheophyta</taxon>
        <taxon>Spermatophyta</taxon>
        <taxon>Magnoliopsida</taxon>
        <taxon>eudicotyledons</taxon>
        <taxon>Gunneridae</taxon>
        <taxon>Pentapetalae</taxon>
        <taxon>rosids</taxon>
        <taxon>malvids</taxon>
        <taxon>Myrtales</taxon>
        <taxon>Myrtaceae</taxon>
        <taxon>Myrtoideae</taxon>
        <taxon>Eucalypteae</taxon>
        <taxon>Corymbia</taxon>
    </lineage>
</organism>
<feature type="domain" description="PGG" evidence="2">
    <location>
        <begin position="246"/>
        <end position="353"/>
    </location>
</feature>
<sequence>MARDLPEKEEKEARESRLQLAIANDDVDELHNLIVEERELLDRVSKDPFPNTPLHLAAAAGKTQVAMEVVILRPSFARKLNPEGHSPMHLALQHEEYQTVRALMTFDPELIQVPGRCGITPLHYVAGKEGDNELELLAEFLCACKLSIEDLTSQCETAVHIAVKNHNFKAFQVLFGWLKRVYLTKILDWKDQDGNTVLHIAVSGEPQIEKTAIEIFRYFVKRLRSVGRVGRPPTPSPSLSHVRDESDRNIIIAVATLIATATYQAALSPPGGFWGDNSSNLPANSTAVTANSSGIAVEKPHEAGNIILTGSKLYQFTAVNSTVFLASIVTIWITALPLLTHTPAVYLLTSCVGCAYYATFLTGFSKSDAVVGGRILAAFWALLSVAVAVPTISLRTYTKYRRQLQMVARGRRVGKFLELMDRK</sequence>
<dbReference type="InterPro" id="IPR002110">
    <property type="entry name" value="Ankyrin_rpt"/>
</dbReference>
<dbReference type="AlphaFoldDB" id="A0A8T0CT07"/>
<feature type="transmembrane region" description="Helical" evidence="1">
    <location>
        <begin position="313"/>
        <end position="333"/>
    </location>
</feature>
<feature type="transmembrane region" description="Helical" evidence="1">
    <location>
        <begin position="345"/>
        <end position="365"/>
    </location>
</feature>
<dbReference type="Proteomes" id="UP000806378">
    <property type="component" value="Unassembled WGS sequence"/>
</dbReference>
<feature type="transmembrane region" description="Helical" evidence="1">
    <location>
        <begin position="377"/>
        <end position="397"/>
    </location>
</feature>
<dbReference type="PANTHER" id="PTHR24128">
    <property type="entry name" value="HOMEOBOX PROTEIN WARIAI"/>
    <property type="match status" value="1"/>
</dbReference>
<keyword evidence="4" id="KW-1185">Reference proteome</keyword>
<protein>
    <recommendedName>
        <fullName evidence="2">PGG domain-containing protein</fullName>
    </recommendedName>
</protein>
<gene>
    <name evidence="3" type="ORF">BT93_L0819</name>
</gene>
<dbReference type="PANTHER" id="PTHR24128:SF24">
    <property type="entry name" value="ANKYRIN REPEAT PROTEIN"/>
    <property type="match status" value="1"/>
</dbReference>